<dbReference type="SUPFAM" id="SSF53756">
    <property type="entry name" value="UDP-Glycosyltransferase/glycogen phosphorylase"/>
    <property type="match status" value="1"/>
</dbReference>
<organism evidence="1 2">
    <name type="scientific">Alicyclobacillus macrosporangiidus</name>
    <dbReference type="NCBI Taxonomy" id="392015"/>
    <lineage>
        <taxon>Bacteria</taxon>
        <taxon>Bacillati</taxon>
        <taxon>Bacillota</taxon>
        <taxon>Bacilli</taxon>
        <taxon>Bacillales</taxon>
        <taxon>Alicyclobacillaceae</taxon>
        <taxon>Alicyclobacillus</taxon>
    </lineage>
</organism>
<accession>A0A1I7JBL5</accession>
<reference evidence="2" key="1">
    <citation type="submission" date="2016-10" db="EMBL/GenBank/DDBJ databases">
        <authorList>
            <person name="Varghese N."/>
        </authorList>
    </citation>
    <scope>NUCLEOTIDE SEQUENCE [LARGE SCALE GENOMIC DNA]</scope>
    <source>
        <strain evidence="2">DSM 17980</strain>
    </source>
</reference>
<name>A0A1I7JBL5_9BACL</name>
<keyword evidence="1" id="KW-0808">Transferase</keyword>
<dbReference type="RefSeq" id="WP_074952147.1">
    <property type="nucleotide sequence ID" value="NZ_FPBV01000009.1"/>
</dbReference>
<dbReference type="EMBL" id="FPBV01000009">
    <property type="protein sequence ID" value="SFU82552.1"/>
    <property type="molecule type" value="Genomic_DNA"/>
</dbReference>
<gene>
    <name evidence="1" type="ORF">SAMN05421543_10978</name>
</gene>
<dbReference type="Pfam" id="PF13692">
    <property type="entry name" value="Glyco_trans_1_4"/>
    <property type="match status" value="1"/>
</dbReference>
<evidence type="ECO:0000313" key="2">
    <source>
        <dbReference type="Proteomes" id="UP000183508"/>
    </source>
</evidence>
<dbReference type="AlphaFoldDB" id="A0A1I7JBL5"/>
<sequence length="416" mass="45891">MSERLSHWLTFGMSAFDTPGFHDTSRWMTSAAPVPRAYVEPSPPYSAWRGLQTPVLRWRSRRSRETWVLTPPLPIPGRIDVANWGIQLQARALERTLEAEWGRDWRRTTLVYLTNWSYAVEPLVSSLAPEYLVLDLVDDVLSFPYRLPRQRVLERWRRISRRASAVIAVSPALQAWSEAHLGRPAHLLPNGVDAGHFAAHAELPNLPSATCGGIRVGFAGTLNHWIDYPALLSLMEQLPDTELYLMGCRGHIGDPELEDALHSLQAHPRVHVLGPVPYERLPAYLHAMDILILPRIPSPASAASNPLKLGEYLAVGKPPVVSGVPVPPPLGGLVYEAAPNTGLAEAVRRAWAEVKGEAPSRRAERQAFARQHTWQARVQEVVALAETGGSHPPMLPRVSTGRVTTGSIGLSQGISV</sequence>
<keyword evidence="2" id="KW-1185">Reference proteome</keyword>
<dbReference type="GO" id="GO:0016757">
    <property type="term" value="F:glycosyltransferase activity"/>
    <property type="evidence" value="ECO:0007669"/>
    <property type="project" value="TreeGrafter"/>
</dbReference>
<dbReference type="PANTHER" id="PTHR12526">
    <property type="entry name" value="GLYCOSYLTRANSFERASE"/>
    <property type="match status" value="1"/>
</dbReference>
<dbReference type="PANTHER" id="PTHR12526:SF600">
    <property type="entry name" value="GLYCOSYL TRANSFERASE GROUP 1"/>
    <property type="match status" value="1"/>
</dbReference>
<evidence type="ECO:0000313" key="1">
    <source>
        <dbReference type="EMBL" id="SFU82552.1"/>
    </source>
</evidence>
<protein>
    <submittedName>
        <fullName evidence="1">Glycosyl transferases group 1</fullName>
    </submittedName>
</protein>
<dbReference type="STRING" id="392015.SAMN05421543_10978"/>
<proteinExistence type="predicted"/>
<dbReference type="Proteomes" id="UP000183508">
    <property type="component" value="Unassembled WGS sequence"/>
</dbReference>
<dbReference type="Gene3D" id="3.40.50.2000">
    <property type="entry name" value="Glycogen Phosphorylase B"/>
    <property type="match status" value="2"/>
</dbReference>